<reference evidence="4" key="1">
    <citation type="submission" date="2023-03" db="EMBL/GenBank/DDBJ databases">
        <title>Massive genome expansion in bonnet fungi (Mycena s.s.) driven by repeated elements and novel gene families across ecological guilds.</title>
        <authorList>
            <consortium name="Lawrence Berkeley National Laboratory"/>
            <person name="Harder C.B."/>
            <person name="Miyauchi S."/>
            <person name="Viragh M."/>
            <person name="Kuo A."/>
            <person name="Thoen E."/>
            <person name="Andreopoulos B."/>
            <person name="Lu D."/>
            <person name="Skrede I."/>
            <person name="Drula E."/>
            <person name="Henrissat B."/>
            <person name="Morin E."/>
            <person name="Kohler A."/>
            <person name="Barry K."/>
            <person name="LaButti K."/>
            <person name="Morin E."/>
            <person name="Salamov A."/>
            <person name="Lipzen A."/>
            <person name="Mereny Z."/>
            <person name="Hegedus B."/>
            <person name="Baldrian P."/>
            <person name="Stursova M."/>
            <person name="Weitz H."/>
            <person name="Taylor A."/>
            <person name="Grigoriev I.V."/>
            <person name="Nagy L.G."/>
            <person name="Martin F."/>
            <person name="Kauserud H."/>
        </authorList>
    </citation>
    <scope>NUCLEOTIDE SEQUENCE</scope>
    <source>
        <strain evidence="4">9144</strain>
    </source>
</reference>
<sequence>MSARHATEPAFLHFHDYPPAGTSSMWFLSLLFGLGFVSSGDPDPSPSSKSASPTNTSSVSASNTGKKFHVGAVVGGVIGGSILFALF</sequence>
<keyword evidence="2" id="KW-0472">Membrane</keyword>
<organism evidence="4 5">
    <name type="scientific">Mycena pura</name>
    <dbReference type="NCBI Taxonomy" id="153505"/>
    <lineage>
        <taxon>Eukaryota</taxon>
        <taxon>Fungi</taxon>
        <taxon>Dikarya</taxon>
        <taxon>Basidiomycota</taxon>
        <taxon>Agaricomycotina</taxon>
        <taxon>Agaricomycetes</taxon>
        <taxon>Agaricomycetidae</taxon>
        <taxon>Agaricales</taxon>
        <taxon>Marasmiineae</taxon>
        <taxon>Mycenaceae</taxon>
        <taxon>Mycena</taxon>
    </lineage>
</organism>
<gene>
    <name evidence="4" type="ORF">GGX14DRAFT_559627</name>
</gene>
<proteinExistence type="predicted"/>
<keyword evidence="2" id="KW-0812">Transmembrane</keyword>
<feature type="transmembrane region" description="Helical" evidence="2">
    <location>
        <begin position="68"/>
        <end position="86"/>
    </location>
</feature>
<accession>A0AAD6YJ22</accession>
<name>A0AAD6YJ22_9AGAR</name>
<dbReference type="EMBL" id="JARJCW010000009">
    <property type="protein sequence ID" value="KAJ7220842.1"/>
    <property type="molecule type" value="Genomic_DNA"/>
</dbReference>
<evidence type="ECO:0000256" key="2">
    <source>
        <dbReference type="SAM" id="Phobius"/>
    </source>
</evidence>
<dbReference type="AlphaFoldDB" id="A0AAD6YJ22"/>
<keyword evidence="5" id="KW-1185">Reference proteome</keyword>
<evidence type="ECO:0000256" key="1">
    <source>
        <dbReference type="SAM" id="MobiDB-lite"/>
    </source>
</evidence>
<feature type="signal peptide" evidence="3">
    <location>
        <begin position="1"/>
        <end position="39"/>
    </location>
</feature>
<evidence type="ECO:0000313" key="5">
    <source>
        <dbReference type="Proteomes" id="UP001219525"/>
    </source>
</evidence>
<feature type="region of interest" description="Disordered" evidence="1">
    <location>
        <begin position="39"/>
        <end position="63"/>
    </location>
</feature>
<protein>
    <submittedName>
        <fullName evidence="4">Uncharacterized protein</fullName>
    </submittedName>
</protein>
<comment type="caution">
    <text evidence="4">The sequence shown here is derived from an EMBL/GenBank/DDBJ whole genome shotgun (WGS) entry which is preliminary data.</text>
</comment>
<keyword evidence="3" id="KW-0732">Signal</keyword>
<dbReference type="Proteomes" id="UP001219525">
    <property type="component" value="Unassembled WGS sequence"/>
</dbReference>
<evidence type="ECO:0000313" key="4">
    <source>
        <dbReference type="EMBL" id="KAJ7220842.1"/>
    </source>
</evidence>
<evidence type="ECO:0000256" key="3">
    <source>
        <dbReference type="SAM" id="SignalP"/>
    </source>
</evidence>
<keyword evidence="2" id="KW-1133">Transmembrane helix</keyword>
<feature type="chain" id="PRO_5042252670" evidence="3">
    <location>
        <begin position="40"/>
        <end position="87"/>
    </location>
</feature>